<dbReference type="InterPro" id="IPR038765">
    <property type="entry name" value="Papain-like_cys_pep_sf"/>
</dbReference>
<proteinExistence type="inferred from homology"/>
<dbReference type="Gene3D" id="3.40.395.10">
    <property type="entry name" value="Adenoviral Proteinase, Chain A"/>
    <property type="match status" value="1"/>
</dbReference>
<feature type="compositionally biased region" description="Polar residues" evidence="4">
    <location>
        <begin position="93"/>
        <end position="103"/>
    </location>
</feature>
<dbReference type="Pfam" id="PF02902">
    <property type="entry name" value="Peptidase_C48"/>
    <property type="match status" value="1"/>
</dbReference>
<dbReference type="AlphaFoldDB" id="A0AA35YLP2"/>
<sequence length="367" mass="40976">MGVLNSRVAKGEKSNEGNIQPNELGPSGNAIYEDGLSENGPNDIGNGGSDSGGDGQNGSEAQTDSTPTDSTTSPIPSESDPSEPVNEPHPSESDPNTSQGMFFNENSNVYGEVVGEQEHETPASRYPVRRNRGVPRKQYQPDLTSKSRYPINNFVSTAKLADTQRCMVEELSSVVIPKNIQDAMKHPEWRKAVSEESLYLENTVLTAEARKSLFFSNLNDCIDDEGLTLRDVRLLFLPVVRDFHIFLFVIDLQQPSFTIIDNIRQDDTHQVAYGVLPDLVHSYMTDYLRSMQHHVSETFANVPIQILQLPWETINNSTDCGVFTMRHMETFMGDNVKAFKAGFKPESVAQKKQLDKLRVLYLCKILT</sequence>
<feature type="region of interest" description="Disordered" evidence="4">
    <location>
        <begin position="1"/>
        <end position="103"/>
    </location>
</feature>
<evidence type="ECO:0000256" key="2">
    <source>
        <dbReference type="ARBA" id="ARBA00022670"/>
    </source>
</evidence>
<dbReference type="InterPro" id="IPR003653">
    <property type="entry name" value="Peptidase_C48_C"/>
</dbReference>
<evidence type="ECO:0000313" key="6">
    <source>
        <dbReference type="EMBL" id="CAI9276353.1"/>
    </source>
</evidence>
<gene>
    <name evidence="6" type="ORF">LSALG_LOCUS16339</name>
</gene>
<evidence type="ECO:0000256" key="1">
    <source>
        <dbReference type="ARBA" id="ARBA00005234"/>
    </source>
</evidence>
<dbReference type="SUPFAM" id="SSF54001">
    <property type="entry name" value="Cysteine proteinases"/>
    <property type="match status" value="1"/>
</dbReference>
<dbReference type="Proteomes" id="UP001177003">
    <property type="component" value="Chromosome 3"/>
</dbReference>
<keyword evidence="3" id="KW-0378">Hydrolase</keyword>
<reference evidence="6" key="1">
    <citation type="submission" date="2023-04" db="EMBL/GenBank/DDBJ databases">
        <authorList>
            <person name="Vijverberg K."/>
            <person name="Xiong W."/>
            <person name="Schranz E."/>
        </authorList>
    </citation>
    <scope>NUCLEOTIDE SEQUENCE</scope>
</reference>
<accession>A0AA35YLP2</accession>
<organism evidence="6 7">
    <name type="scientific">Lactuca saligna</name>
    <name type="common">Willowleaf lettuce</name>
    <dbReference type="NCBI Taxonomy" id="75948"/>
    <lineage>
        <taxon>Eukaryota</taxon>
        <taxon>Viridiplantae</taxon>
        <taxon>Streptophyta</taxon>
        <taxon>Embryophyta</taxon>
        <taxon>Tracheophyta</taxon>
        <taxon>Spermatophyta</taxon>
        <taxon>Magnoliopsida</taxon>
        <taxon>eudicotyledons</taxon>
        <taxon>Gunneridae</taxon>
        <taxon>Pentapetalae</taxon>
        <taxon>asterids</taxon>
        <taxon>campanulids</taxon>
        <taxon>Asterales</taxon>
        <taxon>Asteraceae</taxon>
        <taxon>Cichorioideae</taxon>
        <taxon>Cichorieae</taxon>
        <taxon>Lactucinae</taxon>
        <taxon>Lactuca</taxon>
    </lineage>
</organism>
<dbReference type="EMBL" id="OX465079">
    <property type="protein sequence ID" value="CAI9276353.1"/>
    <property type="molecule type" value="Genomic_DNA"/>
</dbReference>
<feature type="compositionally biased region" description="Low complexity" evidence="4">
    <location>
        <begin position="57"/>
        <end position="84"/>
    </location>
</feature>
<evidence type="ECO:0000259" key="5">
    <source>
        <dbReference type="Pfam" id="PF02902"/>
    </source>
</evidence>
<name>A0AA35YLP2_LACSI</name>
<keyword evidence="2" id="KW-0645">Protease</keyword>
<dbReference type="GO" id="GO:0008234">
    <property type="term" value="F:cysteine-type peptidase activity"/>
    <property type="evidence" value="ECO:0007669"/>
    <property type="project" value="InterPro"/>
</dbReference>
<feature type="compositionally biased region" description="Gly residues" evidence="4">
    <location>
        <begin position="45"/>
        <end position="56"/>
    </location>
</feature>
<comment type="similarity">
    <text evidence="1">Belongs to the peptidase C48 family.</text>
</comment>
<feature type="region of interest" description="Disordered" evidence="4">
    <location>
        <begin position="115"/>
        <end position="145"/>
    </location>
</feature>
<protein>
    <recommendedName>
        <fullName evidence="5">Ubiquitin-like protease family profile domain-containing protein</fullName>
    </recommendedName>
</protein>
<evidence type="ECO:0000313" key="7">
    <source>
        <dbReference type="Proteomes" id="UP001177003"/>
    </source>
</evidence>
<feature type="domain" description="Ubiquitin-like protease family profile" evidence="5">
    <location>
        <begin position="219"/>
        <end position="343"/>
    </location>
</feature>
<dbReference type="GO" id="GO:0006508">
    <property type="term" value="P:proteolysis"/>
    <property type="evidence" value="ECO:0007669"/>
    <property type="project" value="UniProtKB-KW"/>
</dbReference>
<keyword evidence="7" id="KW-1185">Reference proteome</keyword>
<evidence type="ECO:0000256" key="3">
    <source>
        <dbReference type="ARBA" id="ARBA00022801"/>
    </source>
</evidence>
<evidence type="ECO:0000256" key="4">
    <source>
        <dbReference type="SAM" id="MobiDB-lite"/>
    </source>
</evidence>